<evidence type="ECO:0000256" key="9">
    <source>
        <dbReference type="ARBA" id="ARBA00023027"/>
    </source>
</evidence>
<feature type="active site" description="Proton acceptor" evidence="13">
    <location>
        <position position="453"/>
    </location>
</feature>
<feature type="domain" description="Pyridine nucleotide-disulphide oxidoreductase dimerisation" evidence="17">
    <location>
        <begin position="355"/>
        <end position="463"/>
    </location>
</feature>
<feature type="binding site" evidence="14">
    <location>
        <begin position="151"/>
        <end position="153"/>
    </location>
    <ligand>
        <name>FAD</name>
        <dbReference type="ChEBI" id="CHEBI:57692"/>
    </ligand>
</feature>
<dbReference type="AlphaFoldDB" id="A0A135L7W0"/>
<dbReference type="PIRSF" id="PIRSF000350">
    <property type="entry name" value="Mercury_reductase_MerA"/>
    <property type="match status" value="1"/>
</dbReference>
<comment type="caution">
    <text evidence="19">The sequence shown here is derived from an EMBL/GenBank/DDBJ whole genome shotgun (WGS) entry which is preliminary data.</text>
</comment>
<dbReference type="InterPro" id="IPR012999">
    <property type="entry name" value="Pyr_OxRdtase_I_AS"/>
</dbReference>
<dbReference type="GO" id="GO:0050660">
    <property type="term" value="F:flavin adenine dinucleotide binding"/>
    <property type="evidence" value="ECO:0007669"/>
    <property type="project" value="InterPro"/>
</dbReference>
<evidence type="ECO:0000256" key="2">
    <source>
        <dbReference type="ARBA" id="ARBA00007532"/>
    </source>
</evidence>
<dbReference type="STRING" id="1413211.U473_08750"/>
<dbReference type="InterPro" id="IPR004099">
    <property type="entry name" value="Pyr_nucl-diS_OxRdtase_dimer"/>
</dbReference>
<dbReference type="SUPFAM" id="SSF51905">
    <property type="entry name" value="FAD/NAD(P)-binding domain"/>
    <property type="match status" value="1"/>
</dbReference>
<feature type="domain" description="FAD/NAD(P)-binding" evidence="18">
    <location>
        <begin position="7"/>
        <end position="335"/>
    </location>
</feature>
<evidence type="ECO:0000313" key="19">
    <source>
        <dbReference type="EMBL" id="KXG45061.1"/>
    </source>
</evidence>
<dbReference type="GO" id="GO:0004148">
    <property type="term" value="F:dihydrolipoyl dehydrogenase (NADH) activity"/>
    <property type="evidence" value="ECO:0007669"/>
    <property type="project" value="UniProtKB-EC"/>
</dbReference>
<dbReference type="Proteomes" id="UP000070352">
    <property type="component" value="Unassembled WGS sequence"/>
</dbReference>
<dbReference type="GO" id="GO:0005737">
    <property type="term" value="C:cytoplasm"/>
    <property type="evidence" value="ECO:0007669"/>
    <property type="project" value="UniProtKB-SubCell"/>
</dbReference>
<feature type="binding site" evidence="14">
    <location>
        <position position="53"/>
    </location>
    <ligand>
        <name>FAD</name>
        <dbReference type="ChEBI" id="CHEBI:57692"/>
    </ligand>
</feature>
<comment type="miscellaneous">
    <text evidence="16">The active site is a redox-active disulfide bond.</text>
</comment>
<comment type="catalytic activity">
    <reaction evidence="12 16">
        <text>N(6)-[(R)-dihydrolipoyl]-L-lysyl-[protein] + NAD(+) = N(6)-[(R)-lipoyl]-L-lysyl-[protein] + NADH + H(+)</text>
        <dbReference type="Rhea" id="RHEA:15045"/>
        <dbReference type="Rhea" id="RHEA-COMP:10474"/>
        <dbReference type="Rhea" id="RHEA-COMP:10475"/>
        <dbReference type="ChEBI" id="CHEBI:15378"/>
        <dbReference type="ChEBI" id="CHEBI:57540"/>
        <dbReference type="ChEBI" id="CHEBI:57945"/>
        <dbReference type="ChEBI" id="CHEBI:83099"/>
        <dbReference type="ChEBI" id="CHEBI:83100"/>
        <dbReference type="EC" id="1.8.1.4"/>
    </reaction>
</comment>
<dbReference type="EC" id="1.8.1.4" evidence="3 16"/>
<comment type="subcellular location">
    <subcellularLocation>
        <location evidence="1">Cytoplasm</location>
    </subcellularLocation>
</comment>
<feature type="binding site" evidence="14">
    <location>
        <position position="116"/>
    </location>
    <ligand>
        <name>FAD</name>
        <dbReference type="ChEBI" id="CHEBI:57692"/>
    </ligand>
</feature>
<dbReference type="PROSITE" id="PS00076">
    <property type="entry name" value="PYRIDINE_REDOX_1"/>
    <property type="match status" value="1"/>
</dbReference>
<name>A0A135L7W0_9BACI</name>
<dbReference type="GO" id="GO:0006103">
    <property type="term" value="P:2-oxoglutarate metabolic process"/>
    <property type="evidence" value="ECO:0007669"/>
    <property type="project" value="TreeGrafter"/>
</dbReference>
<keyword evidence="20" id="KW-1185">Reference proteome</keyword>
<evidence type="ECO:0000256" key="12">
    <source>
        <dbReference type="ARBA" id="ARBA00049187"/>
    </source>
</evidence>
<dbReference type="OrthoDB" id="9800167at2"/>
<evidence type="ECO:0000256" key="8">
    <source>
        <dbReference type="ARBA" id="ARBA00023002"/>
    </source>
</evidence>
<dbReference type="Pfam" id="PF07992">
    <property type="entry name" value="Pyr_redox_2"/>
    <property type="match status" value="1"/>
</dbReference>
<evidence type="ECO:0000256" key="13">
    <source>
        <dbReference type="PIRSR" id="PIRSR000350-2"/>
    </source>
</evidence>
<dbReference type="FunFam" id="3.30.390.30:FF:000001">
    <property type="entry name" value="Dihydrolipoyl dehydrogenase"/>
    <property type="match status" value="1"/>
</dbReference>
<dbReference type="PRINTS" id="PR00368">
    <property type="entry name" value="FADPNR"/>
</dbReference>
<evidence type="ECO:0000259" key="18">
    <source>
        <dbReference type="Pfam" id="PF07992"/>
    </source>
</evidence>
<evidence type="ECO:0000256" key="7">
    <source>
        <dbReference type="ARBA" id="ARBA00022827"/>
    </source>
</evidence>
<keyword evidence="5" id="KW-0963">Cytoplasm</keyword>
<keyword evidence="14" id="KW-0547">Nucleotide-binding</keyword>
<evidence type="ECO:0000256" key="16">
    <source>
        <dbReference type="RuleBase" id="RU003692"/>
    </source>
</evidence>
<dbReference type="SUPFAM" id="SSF55424">
    <property type="entry name" value="FAD/NAD-linked reductases, dimerisation (C-terminal) domain"/>
    <property type="match status" value="1"/>
</dbReference>
<dbReference type="InterPro" id="IPR023753">
    <property type="entry name" value="FAD/NAD-binding_dom"/>
</dbReference>
<evidence type="ECO:0000256" key="11">
    <source>
        <dbReference type="ARBA" id="ARBA00023284"/>
    </source>
</evidence>
<accession>A0A135L7W0</accession>
<evidence type="ECO:0000259" key="17">
    <source>
        <dbReference type="Pfam" id="PF02852"/>
    </source>
</evidence>
<keyword evidence="11 16" id="KW-0676">Redox-active center</keyword>
<dbReference type="PRINTS" id="PR00411">
    <property type="entry name" value="PNDRDTASEI"/>
</dbReference>
<feature type="binding site" evidence="14">
    <location>
        <position position="280"/>
    </location>
    <ligand>
        <name>NAD(+)</name>
        <dbReference type="ChEBI" id="CHEBI:57540"/>
    </ligand>
</feature>
<dbReference type="EMBL" id="LSKU01000001">
    <property type="protein sequence ID" value="KXG45061.1"/>
    <property type="molecule type" value="Genomic_DNA"/>
</dbReference>
<dbReference type="InterPro" id="IPR016156">
    <property type="entry name" value="FAD/NAD-linked_Rdtase_dimer_sf"/>
</dbReference>
<gene>
    <name evidence="19" type="ORF">U473_08750</name>
</gene>
<protein>
    <recommendedName>
        <fullName evidence="4 16">Dihydrolipoyl dehydrogenase</fullName>
        <ecNumber evidence="3 16">1.8.1.4</ecNumber>
    </recommendedName>
</protein>
<evidence type="ECO:0000256" key="15">
    <source>
        <dbReference type="PIRSR" id="PIRSR000350-4"/>
    </source>
</evidence>
<dbReference type="InterPro" id="IPR036188">
    <property type="entry name" value="FAD/NAD-bd_sf"/>
</dbReference>
<dbReference type="InterPro" id="IPR050151">
    <property type="entry name" value="Class-I_Pyr_Nuc-Dis_Oxidored"/>
</dbReference>
<dbReference type="InterPro" id="IPR006258">
    <property type="entry name" value="Lipoamide_DH"/>
</dbReference>
<feature type="disulfide bond" description="Redox-active" evidence="15">
    <location>
        <begin position="44"/>
        <end position="49"/>
    </location>
</feature>
<evidence type="ECO:0000256" key="6">
    <source>
        <dbReference type="ARBA" id="ARBA00022630"/>
    </source>
</evidence>
<feature type="binding site" evidence="14">
    <location>
        <position position="320"/>
    </location>
    <ligand>
        <name>FAD</name>
        <dbReference type="ChEBI" id="CHEBI:57692"/>
    </ligand>
</feature>
<evidence type="ECO:0000256" key="10">
    <source>
        <dbReference type="ARBA" id="ARBA00023157"/>
    </source>
</evidence>
<dbReference type="InterPro" id="IPR001100">
    <property type="entry name" value="Pyr_nuc-diS_OxRdtase"/>
</dbReference>
<dbReference type="Gene3D" id="3.50.50.60">
    <property type="entry name" value="FAD/NAD(P)-binding domain"/>
    <property type="match status" value="2"/>
</dbReference>
<evidence type="ECO:0000313" key="20">
    <source>
        <dbReference type="Proteomes" id="UP000070352"/>
    </source>
</evidence>
<keyword evidence="8 16" id="KW-0560">Oxidoreductase</keyword>
<dbReference type="Gene3D" id="3.30.390.30">
    <property type="match status" value="1"/>
</dbReference>
<keyword evidence="7 14" id="KW-0274">FAD</keyword>
<organism evidence="19 20">
    <name type="scientific">Tepidibacillus decaturensis</name>
    <dbReference type="NCBI Taxonomy" id="1413211"/>
    <lineage>
        <taxon>Bacteria</taxon>
        <taxon>Bacillati</taxon>
        <taxon>Bacillota</taxon>
        <taxon>Bacilli</taxon>
        <taxon>Bacillales</taxon>
        <taxon>Bacillaceae</taxon>
        <taxon>Tepidibacillus</taxon>
    </lineage>
</organism>
<feature type="binding site" evidence="14">
    <location>
        <position position="211"/>
    </location>
    <ligand>
        <name>NAD(+)</name>
        <dbReference type="ChEBI" id="CHEBI:57540"/>
    </ligand>
</feature>
<keyword evidence="10" id="KW-1015">Disulfide bond</keyword>
<feature type="binding site" evidence="14">
    <location>
        <begin position="188"/>
        <end position="195"/>
    </location>
    <ligand>
        <name>NAD(+)</name>
        <dbReference type="ChEBI" id="CHEBI:57540"/>
    </ligand>
</feature>
<dbReference type="Pfam" id="PF02852">
    <property type="entry name" value="Pyr_redox_dim"/>
    <property type="match status" value="1"/>
</dbReference>
<keyword evidence="6 16" id="KW-0285">Flavoprotein</keyword>
<evidence type="ECO:0000256" key="14">
    <source>
        <dbReference type="PIRSR" id="PIRSR000350-3"/>
    </source>
</evidence>
<comment type="similarity">
    <text evidence="2 16">Belongs to the class-I pyridine nucleotide-disulfide oxidoreductase family.</text>
</comment>
<evidence type="ECO:0000256" key="5">
    <source>
        <dbReference type="ARBA" id="ARBA00022490"/>
    </source>
</evidence>
<dbReference type="PANTHER" id="PTHR22912">
    <property type="entry name" value="DISULFIDE OXIDOREDUCTASE"/>
    <property type="match status" value="1"/>
</dbReference>
<reference evidence="19 20" key="1">
    <citation type="submission" date="2016-02" db="EMBL/GenBank/DDBJ databases">
        <title>Draft Genome for Tepidibacillus decaturensis nov. sp. Strain Z9, an Anaerobic, Moderately Thermophilic and Heterotrophic Bacterium from Deep Subsurface of the Illinois Basin, USA.</title>
        <authorList>
            <person name="Dong Y."/>
            <person name="Chang J.Y."/>
            <person name="Sanford R."/>
            <person name="Fouke B.W."/>
        </authorList>
    </citation>
    <scope>NUCLEOTIDE SEQUENCE [LARGE SCALE GENOMIC DNA]</scope>
    <source>
        <strain evidence="19 20">Z9</strain>
    </source>
</reference>
<proteinExistence type="inferred from homology"/>
<keyword evidence="9 14" id="KW-0520">NAD</keyword>
<evidence type="ECO:0000256" key="3">
    <source>
        <dbReference type="ARBA" id="ARBA00012608"/>
    </source>
</evidence>
<sequence>MNSNNIYDLVFLGGGPGGYVGAIHAAQIGLKVAVIEKDKVGGVCLHRGCIPTKALLRSAEIYRNTLEAVQFGIHTEGASYDFSKVQSRKQKVVDQLHHGIEFLFKKNNVTLIHGYGEILAKPNDSDLQQLQVEMESGEKIVVKTKKIIIGTGSRPKSLPGLTVDGEFIMTSDEALEMNPLPKSVIIIGGGVIGMEWASMLHDFGVEVTVIEFLPRILPLEDEEISKEMTRVMKKRKIKIYTNSAVLPESVRIIDNQVELNAKNGEKILHFSSEKILVSVGRQANIERIGLEHVNVEVEKGLIKVNEAFQTTNPDIYAVGDVIGRLQLAHVASHEAILAVDHIAGKNPDPIDYLAIPRATFTSPEVASLGLTELEARDKGYEVKVGKFQLRGNGKALIHGEVDGVIKIVADKITGEILGVHMMGPHVTDMITETAVAKVIGATASQVAYTVHPHPTLSEAIMEAGHDVNDEAIHA</sequence>
<evidence type="ECO:0000256" key="4">
    <source>
        <dbReference type="ARBA" id="ARBA00016961"/>
    </source>
</evidence>
<evidence type="ECO:0000256" key="1">
    <source>
        <dbReference type="ARBA" id="ARBA00004496"/>
    </source>
</evidence>
<comment type="cofactor">
    <cofactor evidence="14 16">
        <name>FAD</name>
        <dbReference type="ChEBI" id="CHEBI:57692"/>
    </cofactor>
    <text evidence="14 16">Binds 1 FAD per subunit.</text>
</comment>
<dbReference type="PANTHER" id="PTHR22912:SF217">
    <property type="entry name" value="DIHYDROLIPOYL DEHYDROGENASE"/>
    <property type="match status" value="1"/>
</dbReference>
<dbReference type="NCBIfam" id="TIGR01350">
    <property type="entry name" value="lipoamide_DH"/>
    <property type="match status" value="1"/>
</dbReference>